<dbReference type="AlphaFoldDB" id="A0A157T2Y9"/>
<protein>
    <submittedName>
        <fullName evidence="1">Uncharacterized protein</fullName>
    </submittedName>
</protein>
<sequence length="90" mass="9958">MKLSIIKDQHNRTGIPKQAKKLSKDLGINIGIGEHETRNTAKQGNRSENIKLPTGIINGNIIQPQSPGRIVMNTGLIREKHLNTLLNNTL</sequence>
<evidence type="ECO:0000313" key="1">
    <source>
        <dbReference type="EMBL" id="SAI85231.1"/>
    </source>
</evidence>
<dbReference type="EMBL" id="LT549890">
    <property type="protein sequence ID" value="SAI85231.1"/>
    <property type="molecule type" value="Genomic_DNA"/>
</dbReference>
<organism evidence="1 2">
    <name type="scientific">Saccharolobus solfataricus</name>
    <name type="common">Sulfolobus solfataricus</name>
    <dbReference type="NCBI Taxonomy" id="2287"/>
    <lineage>
        <taxon>Archaea</taxon>
        <taxon>Thermoproteota</taxon>
        <taxon>Thermoprotei</taxon>
        <taxon>Sulfolobales</taxon>
        <taxon>Sulfolobaceae</taxon>
        <taxon>Saccharolobus</taxon>
    </lineage>
</organism>
<evidence type="ECO:0000313" key="2">
    <source>
        <dbReference type="Proteomes" id="UP000076770"/>
    </source>
</evidence>
<name>A0A157T2Y9_SACSO</name>
<reference evidence="2" key="1">
    <citation type="submission" date="2016-04" db="EMBL/GenBank/DDBJ databases">
        <authorList>
            <person name="Shah S.A."/>
            <person name="Garrett R.A."/>
        </authorList>
    </citation>
    <scope>NUCLEOTIDE SEQUENCE [LARGE SCALE GENOMIC DNA]</scope>
    <source>
        <strain evidence="2">ATCC 35091 / DSM 1616 / JCM 8930 / NBRC 15331 / P1</strain>
    </source>
</reference>
<accession>A0A157T2Y9</accession>
<dbReference type="Proteomes" id="UP000076770">
    <property type="component" value="Chromosome i"/>
</dbReference>
<gene>
    <name evidence="1" type="ORF">SSOP1_1677</name>
</gene>
<proteinExistence type="predicted"/>